<dbReference type="VEuPathDB" id="FungiDB:PABG_06593"/>
<dbReference type="Proteomes" id="UP000242814">
    <property type="component" value="Unassembled WGS sequence"/>
</dbReference>
<name>A0A1D2JCD5_PARBR</name>
<reference evidence="1 2" key="1">
    <citation type="submission" date="2016-06" db="EMBL/GenBank/DDBJ databases">
        <authorList>
            <person name="Kjaerup R.B."/>
            <person name="Dalgaard T.S."/>
            <person name="Juul-Madsen H.R."/>
        </authorList>
    </citation>
    <scope>NUCLEOTIDE SEQUENCE [LARGE SCALE GENOMIC DNA]</scope>
    <source>
        <strain evidence="1 2">Pb300</strain>
    </source>
</reference>
<dbReference type="AlphaFoldDB" id="A0A1D2JCD5"/>
<dbReference type="VEuPathDB" id="FungiDB:PADG_02381"/>
<proteinExistence type="predicted"/>
<organism evidence="1 2">
    <name type="scientific">Paracoccidioides brasiliensis</name>
    <dbReference type="NCBI Taxonomy" id="121759"/>
    <lineage>
        <taxon>Eukaryota</taxon>
        <taxon>Fungi</taxon>
        <taxon>Dikarya</taxon>
        <taxon>Ascomycota</taxon>
        <taxon>Pezizomycotina</taxon>
        <taxon>Eurotiomycetes</taxon>
        <taxon>Eurotiomycetidae</taxon>
        <taxon>Onygenales</taxon>
        <taxon>Ajellomycetaceae</taxon>
        <taxon>Paracoccidioides</taxon>
    </lineage>
</organism>
<evidence type="ECO:0000313" key="1">
    <source>
        <dbReference type="EMBL" id="ODH26204.1"/>
    </source>
</evidence>
<gene>
    <name evidence="1" type="ORF">ACO22_04752</name>
</gene>
<protein>
    <submittedName>
        <fullName evidence="1">Uncharacterized protein</fullName>
    </submittedName>
</protein>
<dbReference type="EMBL" id="LZYO01000196">
    <property type="protein sequence ID" value="ODH26204.1"/>
    <property type="molecule type" value="Genomic_DNA"/>
</dbReference>
<sequence>MPSAQQNGLKTSLWAPDDGFSNGAGANKVIAELTILFLFTTSLPISRSTLTNLPPSRECRFVPVVGARRQSPAIVPETLCYCSGFTQREYPPSPPLILVMTLAAL</sequence>
<comment type="caution">
    <text evidence="1">The sequence shown here is derived from an EMBL/GenBank/DDBJ whole genome shotgun (WGS) entry which is preliminary data.</text>
</comment>
<accession>A0A1D2JCD5</accession>
<evidence type="ECO:0000313" key="2">
    <source>
        <dbReference type="Proteomes" id="UP000242814"/>
    </source>
</evidence>